<dbReference type="AlphaFoldDB" id="A0A1L9PQE2"/>
<dbReference type="OrthoDB" id="1874341at2759"/>
<dbReference type="RefSeq" id="XP_040669417.1">
    <property type="nucleotide sequence ID" value="XM_040807167.1"/>
</dbReference>
<dbReference type="InterPro" id="IPR019183">
    <property type="entry name" value="NAA25_NatB_aux_su"/>
</dbReference>
<reference evidence="3" key="1">
    <citation type="journal article" date="2017" name="Genome Biol.">
        <title>Comparative genomics reveals high biological diversity and specific adaptations in the industrially and medically important fungal genus Aspergillus.</title>
        <authorList>
            <person name="de Vries R.P."/>
            <person name="Riley R."/>
            <person name="Wiebenga A."/>
            <person name="Aguilar-Osorio G."/>
            <person name="Amillis S."/>
            <person name="Uchima C.A."/>
            <person name="Anderluh G."/>
            <person name="Asadollahi M."/>
            <person name="Askin M."/>
            <person name="Barry K."/>
            <person name="Battaglia E."/>
            <person name="Bayram O."/>
            <person name="Benocci T."/>
            <person name="Braus-Stromeyer S.A."/>
            <person name="Caldana C."/>
            <person name="Canovas D."/>
            <person name="Cerqueira G.C."/>
            <person name="Chen F."/>
            <person name="Chen W."/>
            <person name="Choi C."/>
            <person name="Clum A."/>
            <person name="Dos Santos R.A."/>
            <person name="Damasio A.R."/>
            <person name="Diallinas G."/>
            <person name="Emri T."/>
            <person name="Fekete E."/>
            <person name="Flipphi M."/>
            <person name="Freyberg S."/>
            <person name="Gallo A."/>
            <person name="Gournas C."/>
            <person name="Habgood R."/>
            <person name="Hainaut M."/>
            <person name="Harispe M.L."/>
            <person name="Henrissat B."/>
            <person name="Hilden K.S."/>
            <person name="Hope R."/>
            <person name="Hossain A."/>
            <person name="Karabika E."/>
            <person name="Karaffa L."/>
            <person name="Karanyi Z."/>
            <person name="Krasevec N."/>
            <person name="Kuo A."/>
            <person name="Kusch H."/>
            <person name="LaButti K."/>
            <person name="Lagendijk E.L."/>
            <person name="Lapidus A."/>
            <person name="Levasseur A."/>
            <person name="Lindquist E."/>
            <person name="Lipzen A."/>
            <person name="Logrieco A.F."/>
            <person name="MacCabe A."/>
            <person name="Maekelae M.R."/>
            <person name="Malavazi I."/>
            <person name="Melin P."/>
            <person name="Meyer V."/>
            <person name="Mielnichuk N."/>
            <person name="Miskei M."/>
            <person name="Molnar A.P."/>
            <person name="Mule G."/>
            <person name="Ngan C.Y."/>
            <person name="Orejas M."/>
            <person name="Orosz E."/>
            <person name="Ouedraogo J.P."/>
            <person name="Overkamp K.M."/>
            <person name="Park H.-S."/>
            <person name="Perrone G."/>
            <person name="Piumi F."/>
            <person name="Punt P.J."/>
            <person name="Ram A.F."/>
            <person name="Ramon A."/>
            <person name="Rauscher S."/>
            <person name="Record E."/>
            <person name="Riano-Pachon D.M."/>
            <person name="Robert V."/>
            <person name="Roehrig J."/>
            <person name="Ruller R."/>
            <person name="Salamov A."/>
            <person name="Salih N.S."/>
            <person name="Samson R.A."/>
            <person name="Sandor E."/>
            <person name="Sanguinetti M."/>
            <person name="Schuetze T."/>
            <person name="Sepcic K."/>
            <person name="Shelest E."/>
            <person name="Sherlock G."/>
            <person name="Sophianopoulou V."/>
            <person name="Squina F.M."/>
            <person name="Sun H."/>
            <person name="Susca A."/>
            <person name="Todd R.B."/>
            <person name="Tsang A."/>
            <person name="Unkles S.E."/>
            <person name="van de Wiele N."/>
            <person name="van Rossen-Uffink D."/>
            <person name="Oliveira J.V."/>
            <person name="Vesth T.C."/>
            <person name="Visser J."/>
            <person name="Yu J.-H."/>
            <person name="Zhou M."/>
            <person name="Andersen M.R."/>
            <person name="Archer D.B."/>
            <person name="Baker S.E."/>
            <person name="Benoit I."/>
            <person name="Brakhage A.A."/>
            <person name="Braus G.H."/>
            <person name="Fischer R."/>
            <person name="Frisvad J.C."/>
            <person name="Goldman G.H."/>
            <person name="Houbraken J."/>
            <person name="Oakley B."/>
            <person name="Pocsi I."/>
            <person name="Scazzocchio C."/>
            <person name="Seiboth B."/>
            <person name="vanKuyk P.A."/>
            <person name="Wortman J."/>
            <person name="Dyer P.S."/>
            <person name="Grigoriev I.V."/>
        </authorList>
    </citation>
    <scope>NUCLEOTIDE SEQUENCE [LARGE SCALE GENOMIC DNA]</scope>
    <source>
        <strain evidence="3">CBS 583.65</strain>
    </source>
</reference>
<dbReference type="PANTHER" id="PTHR22767:SF3">
    <property type="entry name" value="N-ALPHA-ACETYLTRANSFERASE 25, NATB AUXILIARY SUBUNIT"/>
    <property type="match status" value="1"/>
</dbReference>
<accession>A0A1L9PQE2</accession>
<dbReference type="EMBL" id="KV878130">
    <property type="protein sequence ID" value="OJJ03655.1"/>
    <property type="molecule type" value="Genomic_DNA"/>
</dbReference>
<proteinExistence type="inferred from homology"/>
<sequence length="944" mass="105521">MSTNDAVFQRRNKQIEDAIDAQNLKQALQLIEKRIKKGEDTPFLKAWKANILFRHADETHQQRGTAETLQLCKAEPAVTDLDTLDILYETLQKMGENEETMRSIWERAAKAKPQLRDIQTKWFNIAFEGDDWKSAQKAAMSLQNNFPKKRKYYIWAIFLCYLLAVDEASSEMDRKLFGTLAYRMVSKAAESVPSDPKELLSPPRAIQSAEELLLLVKIYESQGRHDEIVKILDSDNLGIKSKIVQNDWSFVGVKLASLEKAEMWTEGLLYAKELLAIPTNEDEQKAIQERDDWAVWHLLVTAAQKLNSAETTSETQKFISEFIESQPKSRNAQLARLDLTHARFKSGALTQEDLLSGCQSYFDHSKNKLYCFGDLLSYLPSLAKDSISAFVKYASEASLQNEATGPFKGVAVINALKLEYCFLMSLDAANVSKEKVEDFVSRCLKEYREAGRPDRSSAPSTIESQPSDDLCVLAAMGLLRFSRNWVSSKHEQIPDVMLIRAAAILERLIADSPHNYHGLLLLVRLYLRLGAGSLALKTFSKLSVKQMQFETVAHNLFTRLATIHPHSAPPIEGAEYKDFNPHSAFVQAMVFFLSADVTSTRHRTNGLEYGSYVNVEGTIELQRRLKQSLCRRMWALEVKRVQRLVGGSPVGRYDEIARDPSPLVDQRTFDAFMNCEAPGQPTFEQLMRLGPLPQAQWVRSAQLTDRLLGLLKDMAAQKPISETTEIPELDTIIGANAESEMTPSEIECTKSNLSLLRLAVYLSGSKFVTSEHVEESFDQLEGWLNSTLKALATDGSNVSPLLLETAIFLQSEAPYAPTWRLLHGVLTILDSIKALAQWCSIASKKGSKSAKLPKDRVESLLDLGRKVHQSAQTNILVVKKQVSESGKLGSLIDLVVGGTGTSADGPQLRGELEKTLDTSSLELFCGELMESWDEGLGGVVAVRL</sequence>
<evidence type="ECO:0000256" key="1">
    <source>
        <dbReference type="ARBA" id="ARBA00006298"/>
    </source>
</evidence>
<dbReference type="GeneID" id="63722678"/>
<dbReference type="STRING" id="1036611.A0A1L9PQE2"/>
<keyword evidence="3" id="KW-1185">Reference proteome</keyword>
<dbReference type="Proteomes" id="UP000184073">
    <property type="component" value="Unassembled WGS sequence"/>
</dbReference>
<dbReference type="PANTHER" id="PTHR22767">
    <property type="entry name" value="N-TERMINAL ACETYLTRANSFERASE-RELATED"/>
    <property type="match status" value="1"/>
</dbReference>
<protein>
    <recommendedName>
        <fullName evidence="4">N-acetyltransferase B complex non catalytic subunit</fullName>
    </recommendedName>
</protein>
<dbReference type="Gene3D" id="1.25.40.1040">
    <property type="match status" value="1"/>
</dbReference>
<comment type="similarity">
    <text evidence="1">Belongs to the MDM20/NAA25 family.</text>
</comment>
<dbReference type="Pfam" id="PF09797">
    <property type="entry name" value="NatB_MDM20"/>
    <property type="match status" value="1"/>
</dbReference>
<organism evidence="2 3">
    <name type="scientific">Aspergillus versicolor CBS 583.65</name>
    <dbReference type="NCBI Taxonomy" id="1036611"/>
    <lineage>
        <taxon>Eukaryota</taxon>
        <taxon>Fungi</taxon>
        <taxon>Dikarya</taxon>
        <taxon>Ascomycota</taxon>
        <taxon>Pezizomycotina</taxon>
        <taxon>Eurotiomycetes</taxon>
        <taxon>Eurotiomycetidae</taxon>
        <taxon>Eurotiales</taxon>
        <taxon>Aspergillaceae</taxon>
        <taxon>Aspergillus</taxon>
        <taxon>Aspergillus subgen. Nidulantes</taxon>
    </lineage>
</organism>
<dbReference type="VEuPathDB" id="FungiDB:ASPVEDRAFT_134795"/>
<gene>
    <name evidence="2" type="ORF">ASPVEDRAFT_134795</name>
</gene>
<evidence type="ECO:0000313" key="3">
    <source>
        <dbReference type="Proteomes" id="UP000184073"/>
    </source>
</evidence>
<dbReference type="GO" id="GO:0031416">
    <property type="term" value="C:NatB complex"/>
    <property type="evidence" value="ECO:0007669"/>
    <property type="project" value="TreeGrafter"/>
</dbReference>
<evidence type="ECO:0000313" key="2">
    <source>
        <dbReference type="EMBL" id="OJJ03655.1"/>
    </source>
</evidence>
<evidence type="ECO:0008006" key="4">
    <source>
        <dbReference type="Google" id="ProtNLM"/>
    </source>
</evidence>
<name>A0A1L9PQE2_ASPVE</name>